<keyword evidence="2" id="KW-1185">Reference proteome</keyword>
<dbReference type="GeneID" id="94430189"/>
<dbReference type="Proteomes" id="UP000221165">
    <property type="component" value="Unassembled WGS sequence"/>
</dbReference>
<dbReference type="EMBL" id="MIGC01003507">
    <property type="protein sequence ID" value="PHJ19344.1"/>
    <property type="molecule type" value="Genomic_DNA"/>
</dbReference>
<sequence length="67" mass="7753">MYLYPPSYNCCYREGDDGDDDDDARSRNLRDAFVCVKDLRVSLMSCSNLRTILLNILFLLRLLSKVS</sequence>
<dbReference type="RefSeq" id="XP_067921046.1">
    <property type="nucleotide sequence ID" value="XM_068066978.1"/>
</dbReference>
<gene>
    <name evidence="1" type="ORF">CSUI_006826</name>
</gene>
<name>A0A2C6KSR2_9APIC</name>
<dbReference type="VEuPathDB" id="ToxoDB:CSUI_006826"/>
<proteinExistence type="predicted"/>
<reference evidence="1 2" key="1">
    <citation type="journal article" date="2017" name="Int. J. Parasitol.">
        <title>The genome of the protozoan parasite Cystoisospora suis and a reverse vaccinology approach to identify vaccine candidates.</title>
        <authorList>
            <person name="Palmieri N."/>
            <person name="Shrestha A."/>
            <person name="Ruttkowski B."/>
            <person name="Beck T."/>
            <person name="Vogl C."/>
            <person name="Tomley F."/>
            <person name="Blake D.P."/>
            <person name="Joachim A."/>
        </authorList>
    </citation>
    <scope>NUCLEOTIDE SEQUENCE [LARGE SCALE GENOMIC DNA]</scope>
    <source>
        <strain evidence="1 2">Wien I</strain>
    </source>
</reference>
<accession>A0A2C6KSR2</accession>
<comment type="caution">
    <text evidence="1">The sequence shown here is derived from an EMBL/GenBank/DDBJ whole genome shotgun (WGS) entry which is preliminary data.</text>
</comment>
<organism evidence="1 2">
    <name type="scientific">Cystoisospora suis</name>
    <dbReference type="NCBI Taxonomy" id="483139"/>
    <lineage>
        <taxon>Eukaryota</taxon>
        <taxon>Sar</taxon>
        <taxon>Alveolata</taxon>
        <taxon>Apicomplexa</taxon>
        <taxon>Conoidasida</taxon>
        <taxon>Coccidia</taxon>
        <taxon>Eucoccidiorida</taxon>
        <taxon>Eimeriorina</taxon>
        <taxon>Sarcocystidae</taxon>
        <taxon>Cystoisospora</taxon>
    </lineage>
</organism>
<protein>
    <submittedName>
        <fullName evidence="1">Uncharacterized protein</fullName>
    </submittedName>
</protein>
<evidence type="ECO:0000313" key="1">
    <source>
        <dbReference type="EMBL" id="PHJ19344.1"/>
    </source>
</evidence>
<evidence type="ECO:0000313" key="2">
    <source>
        <dbReference type="Proteomes" id="UP000221165"/>
    </source>
</evidence>
<dbReference type="AlphaFoldDB" id="A0A2C6KSR2"/>